<dbReference type="InterPro" id="IPR014942">
    <property type="entry name" value="AbiEii"/>
</dbReference>
<evidence type="ECO:0000313" key="1">
    <source>
        <dbReference type="EMBL" id="EQD68418.1"/>
    </source>
</evidence>
<organism evidence="1">
    <name type="scientific">mine drainage metagenome</name>
    <dbReference type="NCBI Taxonomy" id="410659"/>
    <lineage>
        <taxon>unclassified sequences</taxon>
        <taxon>metagenomes</taxon>
        <taxon>ecological metagenomes</taxon>
    </lineage>
</organism>
<accession>T1BIF7</accession>
<reference evidence="1" key="1">
    <citation type="submission" date="2013-08" db="EMBL/GenBank/DDBJ databases">
        <authorList>
            <person name="Mendez C."/>
            <person name="Richter M."/>
            <person name="Ferrer M."/>
            <person name="Sanchez J."/>
        </authorList>
    </citation>
    <scope>NUCLEOTIDE SEQUENCE</scope>
</reference>
<comment type="caution">
    <text evidence="1">The sequence shown here is derived from an EMBL/GenBank/DDBJ whole genome shotgun (WGS) entry which is preliminary data.</text>
</comment>
<dbReference type="AlphaFoldDB" id="T1BIF7"/>
<protein>
    <submittedName>
        <fullName evidence="1">Uncharacterized protein</fullName>
    </submittedName>
</protein>
<name>T1BIF7_9ZZZZ</name>
<feature type="non-terminal residue" evidence="1">
    <location>
        <position position="1"/>
    </location>
</feature>
<dbReference type="EMBL" id="AUZZ01000347">
    <property type="protein sequence ID" value="EQD68418.1"/>
    <property type="molecule type" value="Genomic_DNA"/>
</dbReference>
<reference evidence="1" key="2">
    <citation type="journal article" date="2014" name="ISME J.">
        <title>Microbial stratification in low pH oxic and suboxic macroscopic growths along an acid mine drainage.</title>
        <authorList>
            <person name="Mendez-Garcia C."/>
            <person name="Mesa V."/>
            <person name="Sprenger R.R."/>
            <person name="Richter M."/>
            <person name="Diez M.S."/>
            <person name="Solano J."/>
            <person name="Bargiela R."/>
            <person name="Golyshina O.V."/>
            <person name="Manteca A."/>
            <person name="Ramos J.L."/>
            <person name="Gallego J.R."/>
            <person name="Llorente I."/>
            <person name="Martins Dos Santos V.A."/>
            <person name="Jensen O.N."/>
            <person name="Pelaez A.I."/>
            <person name="Sanchez J."/>
            <person name="Ferrer M."/>
        </authorList>
    </citation>
    <scope>NUCLEOTIDE SEQUENCE</scope>
</reference>
<sequence length="150" mass="16489">DPITPAPQELHLPRLLGGEVVVRGYPLVMVRAEKIVTAVACGTVNTRWRDFADVYLLSRRHPLIGADLTDSVRQVARHRQVELVPLVRVLDGYGEIGQARWAAWRRKQQLEDRVPAAFAEVVSAVVAFADPAVSGSVRGLSWDPSAGSWS</sequence>
<proteinExistence type="predicted"/>
<dbReference type="Pfam" id="PF08843">
    <property type="entry name" value="AbiEii"/>
    <property type="match status" value="1"/>
</dbReference>
<gene>
    <name evidence="1" type="ORF">B2A_00447</name>
</gene>